<feature type="signal peptide" evidence="1">
    <location>
        <begin position="1"/>
        <end position="17"/>
    </location>
</feature>
<dbReference type="AlphaFoldDB" id="A0A0U3GG89"/>
<keyword evidence="1" id="KW-0732">Signal</keyword>
<evidence type="ECO:0008006" key="4">
    <source>
        <dbReference type="Google" id="ProtNLM"/>
    </source>
</evidence>
<name>A0A0U3GG89_9GAMM</name>
<evidence type="ECO:0000256" key="1">
    <source>
        <dbReference type="SAM" id="SignalP"/>
    </source>
</evidence>
<dbReference type="Proteomes" id="UP000069015">
    <property type="component" value="Chromosome 1"/>
</dbReference>
<dbReference type="KEGG" id="prr:AT705_03650"/>
<evidence type="ECO:0000313" key="2">
    <source>
        <dbReference type="EMBL" id="ALU42107.1"/>
    </source>
</evidence>
<accession>A0A0U3GG89</accession>
<organism evidence="2 3">
    <name type="scientific">Pseudoalteromonas rubra</name>
    <dbReference type="NCBI Taxonomy" id="43658"/>
    <lineage>
        <taxon>Bacteria</taxon>
        <taxon>Pseudomonadati</taxon>
        <taxon>Pseudomonadota</taxon>
        <taxon>Gammaproteobacteria</taxon>
        <taxon>Alteromonadales</taxon>
        <taxon>Pseudoalteromonadaceae</taxon>
        <taxon>Pseudoalteromonas</taxon>
    </lineage>
</organism>
<reference evidence="2 3" key="1">
    <citation type="submission" date="2015-12" db="EMBL/GenBank/DDBJ databases">
        <title>Complete genome sequence of Pseudoalteromonas rubra SCSIO 6842, harboring a conjugative plasmid.</title>
        <authorList>
            <person name="Li B."/>
            <person name="Wang X."/>
        </authorList>
    </citation>
    <scope>NUCLEOTIDE SEQUENCE [LARGE SCALE GENOMIC DNA]</scope>
    <source>
        <strain evidence="2 3">SCSIO 6842</strain>
    </source>
</reference>
<dbReference type="RefSeq" id="WP_058795532.1">
    <property type="nucleotide sequence ID" value="NZ_CP013611.1"/>
</dbReference>
<feature type="chain" id="PRO_5006838943" description="Lipoprotein" evidence="1">
    <location>
        <begin position="18"/>
        <end position="150"/>
    </location>
</feature>
<evidence type="ECO:0000313" key="3">
    <source>
        <dbReference type="Proteomes" id="UP000069015"/>
    </source>
</evidence>
<sequence length="150" mass="17276">MRTFLAFIFLFSLKVFACGEKAKEFLPFSVEILEKTNPNQKLKVYEILSPIQKGDTFLSSVTANLDGEFELDLDIHEDFSYIGEYYRSYLSVASKHVDKIEIIMSYNTTKKDRSDIIFCANWKVFKLTELLSFESAEEAPPPPPRAPSER</sequence>
<protein>
    <recommendedName>
        <fullName evidence="4">Lipoprotein</fullName>
    </recommendedName>
</protein>
<proteinExistence type="predicted"/>
<dbReference type="EMBL" id="CP013611">
    <property type="protein sequence ID" value="ALU42107.1"/>
    <property type="molecule type" value="Genomic_DNA"/>
</dbReference>
<gene>
    <name evidence="2" type="ORF">AT705_03650</name>
</gene>